<dbReference type="Proteomes" id="UP000224974">
    <property type="component" value="Unassembled WGS sequence"/>
</dbReference>
<dbReference type="STRING" id="1111728.GCA_000427805_01276"/>
<dbReference type="Gene3D" id="3.20.20.80">
    <property type="entry name" value="Glycosidases"/>
    <property type="match status" value="1"/>
</dbReference>
<comment type="similarity">
    <text evidence="1">Belongs to the glycosyl hydrolase 25 family.</text>
</comment>
<evidence type="ECO:0000313" key="7">
    <source>
        <dbReference type="Proteomes" id="UP000224974"/>
    </source>
</evidence>
<dbReference type="PROSITE" id="PS51904">
    <property type="entry name" value="GLYCOSYL_HYDROL_F25_2"/>
    <property type="match status" value="1"/>
</dbReference>
<evidence type="ECO:0000256" key="3">
    <source>
        <dbReference type="ARBA" id="ARBA00023295"/>
    </source>
</evidence>
<evidence type="ECO:0000313" key="5">
    <source>
        <dbReference type="EMBL" id="PHI28977.1"/>
    </source>
</evidence>
<dbReference type="RefSeq" id="WP_029094375.1">
    <property type="nucleotide sequence ID" value="NZ_CAADJA010000002.1"/>
</dbReference>
<dbReference type="GO" id="GO:0003796">
    <property type="term" value="F:lysozyme activity"/>
    <property type="evidence" value="ECO:0007669"/>
    <property type="project" value="UniProtKB-EC"/>
</dbReference>
<dbReference type="Pfam" id="PF01183">
    <property type="entry name" value="Glyco_hydro_25"/>
    <property type="match status" value="1"/>
</dbReference>
<evidence type="ECO:0000313" key="6">
    <source>
        <dbReference type="EMBL" id="VFS47111.1"/>
    </source>
</evidence>
<evidence type="ECO:0000313" key="8">
    <source>
        <dbReference type="Proteomes" id="UP000373449"/>
    </source>
</evidence>
<dbReference type="InterPro" id="IPR017853">
    <property type="entry name" value="GH"/>
</dbReference>
<proteinExistence type="inferred from homology"/>
<protein>
    <submittedName>
        <fullName evidence="5 6">Lysozyme</fullName>
        <ecNumber evidence="6">3.2.1.17</ecNumber>
    </submittedName>
</protein>
<dbReference type="OrthoDB" id="9798192at2"/>
<sequence>MRAKSLLFVVIGITAAALLVIFSLYNGYLRFNYPTLSQFPVQGIDISNHQKQIRWDDIDKCQVSFVFIKATEGGDFKDKSFHANWTAARERGFIVGAYHFFTFCKSGEEQAKNFIETVPLEPNTLPPVIDLEYGGNCQLTSDKALVLAEIEVLINRLEDFYHKKPILYVTSEFYNDFVAYKFDNNPIWIRDIYTQPALVDSREWTLWQYANRGHLDGIDTFVDLNVFHGTEQQFKTLIE</sequence>
<dbReference type="GO" id="GO:0016052">
    <property type="term" value="P:carbohydrate catabolic process"/>
    <property type="evidence" value="ECO:0007669"/>
    <property type="project" value="TreeGrafter"/>
</dbReference>
<reference evidence="6 8" key="3">
    <citation type="submission" date="2019-03" db="EMBL/GenBank/DDBJ databases">
        <authorList>
            <consortium name="Pathogen Informatics"/>
        </authorList>
    </citation>
    <scope>NUCLEOTIDE SEQUENCE [LARGE SCALE GENOMIC DNA]</scope>
    <source>
        <strain evidence="6 8">NCTC12282</strain>
    </source>
</reference>
<keyword evidence="3 6" id="KW-0326">Glycosidase</keyword>
<evidence type="ECO:0000256" key="4">
    <source>
        <dbReference type="SAM" id="Phobius"/>
    </source>
</evidence>
<keyword evidence="4" id="KW-0472">Membrane</keyword>
<accession>A0A2C6DIE8</accession>
<dbReference type="SUPFAM" id="SSF51445">
    <property type="entry name" value="(Trans)glycosidases"/>
    <property type="match status" value="1"/>
</dbReference>
<dbReference type="EC" id="3.2.1.17" evidence="6"/>
<gene>
    <name evidence="6" type="primary">acm</name>
    <name evidence="5" type="ORF">CRN84_06430</name>
    <name evidence="6" type="ORF">NCTC12282_02045</name>
</gene>
<dbReference type="Proteomes" id="UP000373449">
    <property type="component" value="Unassembled WGS sequence"/>
</dbReference>
<dbReference type="InterPro" id="IPR002053">
    <property type="entry name" value="Glyco_hydro_25"/>
</dbReference>
<keyword evidence="4" id="KW-1133">Transmembrane helix</keyword>
<name>A0A2C6DIE8_9GAMM</name>
<dbReference type="PANTHER" id="PTHR34135:SF2">
    <property type="entry name" value="LYSOZYME"/>
    <property type="match status" value="1"/>
</dbReference>
<keyword evidence="4" id="KW-0812">Transmembrane</keyword>
<dbReference type="InterPro" id="IPR018077">
    <property type="entry name" value="Glyco_hydro_fam25_subgr"/>
</dbReference>
<reference evidence="5" key="1">
    <citation type="submission" date="2017-09" db="EMBL/GenBank/DDBJ databases">
        <title>FDA dAtabase for Regulatory Grade micrObial Sequences (FDA-ARGOS): Supporting development and validation of Infectious Disease Dx tests.</title>
        <authorList>
            <person name="Minogue T."/>
            <person name="Wolcott M."/>
            <person name="Wasieloski L."/>
            <person name="Aguilar W."/>
            <person name="Moore D."/>
            <person name="Tallon L.J."/>
            <person name="Sadzewicz L."/>
            <person name="Ott S."/>
            <person name="Zhao X."/>
            <person name="Nagaraj S."/>
            <person name="Vavikolanu K."/>
            <person name="Aluvathingal J."/>
            <person name="Nadendla S."/>
            <person name="Sichtig H."/>
        </authorList>
    </citation>
    <scope>NUCLEOTIDE SEQUENCE</scope>
    <source>
        <strain evidence="5">FDAARGOS_387</strain>
    </source>
</reference>
<keyword evidence="2 6" id="KW-0378">Hydrolase</keyword>
<dbReference type="EMBL" id="PDDX01000001">
    <property type="protein sequence ID" value="PHI28977.1"/>
    <property type="molecule type" value="Genomic_DNA"/>
</dbReference>
<evidence type="ECO:0000256" key="2">
    <source>
        <dbReference type="ARBA" id="ARBA00022801"/>
    </source>
</evidence>
<dbReference type="PANTHER" id="PTHR34135">
    <property type="entry name" value="LYSOZYME"/>
    <property type="match status" value="1"/>
</dbReference>
<evidence type="ECO:0000256" key="1">
    <source>
        <dbReference type="ARBA" id="ARBA00010646"/>
    </source>
</evidence>
<keyword evidence="7" id="KW-1185">Reference proteome</keyword>
<organism evidence="5 7">
    <name type="scientific">Budvicia aquatica</name>
    <dbReference type="NCBI Taxonomy" id="82979"/>
    <lineage>
        <taxon>Bacteria</taxon>
        <taxon>Pseudomonadati</taxon>
        <taxon>Pseudomonadota</taxon>
        <taxon>Gammaproteobacteria</taxon>
        <taxon>Enterobacterales</taxon>
        <taxon>Budviciaceae</taxon>
        <taxon>Budvicia</taxon>
    </lineage>
</organism>
<dbReference type="SMART" id="SM00641">
    <property type="entry name" value="Glyco_25"/>
    <property type="match status" value="1"/>
</dbReference>
<dbReference type="CDD" id="cd06413">
    <property type="entry name" value="GH25_muramidase_1"/>
    <property type="match status" value="1"/>
</dbReference>
<dbReference type="AlphaFoldDB" id="A0A2C6DIE8"/>
<dbReference type="GO" id="GO:0009253">
    <property type="term" value="P:peptidoglycan catabolic process"/>
    <property type="evidence" value="ECO:0007669"/>
    <property type="project" value="InterPro"/>
</dbReference>
<dbReference type="GO" id="GO:0016998">
    <property type="term" value="P:cell wall macromolecule catabolic process"/>
    <property type="evidence" value="ECO:0007669"/>
    <property type="project" value="InterPro"/>
</dbReference>
<feature type="transmembrane region" description="Helical" evidence="4">
    <location>
        <begin position="6"/>
        <end position="25"/>
    </location>
</feature>
<dbReference type="EMBL" id="CAADJA010000002">
    <property type="protein sequence ID" value="VFS47111.1"/>
    <property type="molecule type" value="Genomic_DNA"/>
</dbReference>
<reference evidence="7" key="2">
    <citation type="submission" date="2017-09" db="EMBL/GenBank/DDBJ databases">
        <title>FDA dAtabase for Regulatory Grade micrObial Sequences (FDA-ARGOS): Supporting development and validation of Infectious Disease Dx tests.</title>
        <authorList>
            <person name="Minogue T."/>
            <person name="Wolcott M."/>
            <person name="Wasieloski L."/>
            <person name="Aguilar W."/>
            <person name="Moore D."/>
            <person name="Tallon L."/>
            <person name="Sadzewicz L."/>
            <person name="Ott S."/>
            <person name="Zhao X."/>
            <person name="Nagaraj S."/>
            <person name="Vavikolanu K."/>
            <person name="Aluvathingal J."/>
            <person name="Nadendla S."/>
            <person name="Sichtig H."/>
        </authorList>
    </citation>
    <scope>NUCLEOTIDE SEQUENCE [LARGE SCALE GENOMIC DNA]</scope>
    <source>
        <strain evidence="7">FDAARGOS_387</strain>
    </source>
</reference>